<dbReference type="OMA" id="TTINLIM"/>
<evidence type="ECO:0000313" key="2">
    <source>
        <dbReference type="WBParaSite" id="nRc.2.0.1.t44279-RA"/>
    </source>
</evidence>
<dbReference type="GO" id="GO:0030139">
    <property type="term" value="C:endocytic vesicle"/>
    <property type="evidence" value="ECO:0007669"/>
    <property type="project" value="TreeGrafter"/>
</dbReference>
<name>A0A915L3D9_ROMCU</name>
<dbReference type="WBParaSite" id="nRc.2.0.1.t44279-RA">
    <property type="protein sequence ID" value="nRc.2.0.1.t44279-RA"/>
    <property type="gene ID" value="nRc.2.0.1.g44279"/>
</dbReference>
<dbReference type="GO" id="GO:0005829">
    <property type="term" value="C:cytosol"/>
    <property type="evidence" value="ECO:0007669"/>
    <property type="project" value="GOC"/>
</dbReference>
<dbReference type="AlphaFoldDB" id="A0A915L3D9"/>
<reference evidence="2" key="1">
    <citation type="submission" date="2022-11" db="UniProtKB">
        <authorList>
            <consortium name="WormBaseParasite"/>
        </authorList>
    </citation>
    <scope>IDENTIFICATION</scope>
</reference>
<dbReference type="Proteomes" id="UP000887565">
    <property type="component" value="Unplaced"/>
</dbReference>
<dbReference type="GO" id="GO:0042147">
    <property type="term" value="P:retrograde transport, endosome to Golgi"/>
    <property type="evidence" value="ECO:0007669"/>
    <property type="project" value="TreeGrafter"/>
</dbReference>
<accession>A0A915L3D9</accession>
<evidence type="ECO:0000313" key="1">
    <source>
        <dbReference type="Proteomes" id="UP000887565"/>
    </source>
</evidence>
<dbReference type="GO" id="GO:0008104">
    <property type="term" value="P:intracellular protein localization"/>
    <property type="evidence" value="ECO:0007669"/>
    <property type="project" value="TreeGrafter"/>
</dbReference>
<keyword evidence="1" id="KW-1185">Reference proteome</keyword>
<organism evidence="1 2">
    <name type="scientific">Romanomermis culicivorax</name>
    <name type="common">Nematode worm</name>
    <dbReference type="NCBI Taxonomy" id="13658"/>
    <lineage>
        <taxon>Eukaryota</taxon>
        <taxon>Metazoa</taxon>
        <taxon>Ecdysozoa</taxon>
        <taxon>Nematoda</taxon>
        <taxon>Enoplea</taxon>
        <taxon>Dorylaimia</taxon>
        <taxon>Mermithida</taxon>
        <taxon>Mermithoidea</taxon>
        <taxon>Mermithidae</taxon>
        <taxon>Romanomermis</taxon>
    </lineage>
</organism>
<dbReference type="GO" id="GO:0005794">
    <property type="term" value="C:Golgi apparatus"/>
    <property type="evidence" value="ECO:0007669"/>
    <property type="project" value="TreeGrafter"/>
</dbReference>
<dbReference type="PANTHER" id="PTHR21663:SF0">
    <property type="entry name" value="HEAT REPEAT-CONTAINING PROTEIN 5B"/>
    <property type="match status" value="1"/>
</dbReference>
<sequence length="257" mass="29341">MVILFISSLPQMMKQSGAVLKNPLLCVRYRLYKALISMNPKNFEALFSLLLRELVADFTLTDNVNVILSTVYEFSQFNHQGSAHLRYCFEDSDHRMIENKVLFDHHSCIGALENDIYELCDRDRDMESPNSFPTHVSLIDASIILFGVMFPNVPNKHKIQMLDHFNECVKQAKGPKEQVIRTNIALALLTSLKAMTDNKSTLDNENVIRSINAFFDEHLSSPNATLRFCSGDGMGRLTHLVADPRFLTRIVDHCFQK</sequence>
<dbReference type="GO" id="GO:0016020">
    <property type="term" value="C:membrane"/>
    <property type="evidence" value="ECO:0007669"/>
    <property type="project" value="TreeGrafter"/>
</dbReference>
<proteinExistence type="predicted"/>
<dbReference type="GO" id="GO:0006897">
    <property type="term" value="P:endocytosis"/>
    <property type="evidence" value="ECO:0007669"/>
    <property type="project" value="TreeGrafter"/>
</dbReference>
<dbReference type="InterPro" id="IPR040108">
    <property type="entry name" value="Laa1/Sip1/HEATR5"/>
</dbReference>
<protein>
    <submittedName>
        <fullName evidence="2">Uncharacterized protein</fullName>
    </submittedName>
</protein>
<dbReference type="PANTHER" id="PTHR21663">
    <property type="entry name" value="HYPOTHETICAL HEAT DOMAIN-CONTAINING"/>
    <property type="match status" value="1"/>
</dbReference>